<dbReference type="NCBIfam" id="TIGR02937">
    <property type="entry name" value="sigma70-ECF"/>
    <property type="match status" value="1"/>
</dbReference>
<proteinExistence type="inferred from homology"/>
<accession>A0A1Y4INN4</accession>
<dbReference type="GO" id="GO:0006352">
    <property type="term" value="P:DNA-templated transcription initiation"/>
    <property type="evidence" value="ECO:0007669"/>
    <property type="project" value="InterPro"/>
</dbReference>
<dbReference type="SUPFAM" id="SSF88659">
    <property type="entry name" value="Sigma3 and sigma4 domains of RNA polymerase sigma factors"/>
    <property type="match status" value="1"/>
</dbReference>
<dbReference type="EMBL" id="NFJX01000003">
    <property type="protein sequence ID" value="OUP21086.1"/>
    <property type="molecule type" value="Genomic_DNA"/>
</dbReference>
<evidence type="ECO:0000256" key="2">
    <source>
        <dbReference type="ARBA" id="ARBA00023015"/>
    </source>
</evidence>
<dbReference type="InterPro" id="IPR007627">
    <property type="entry name" value="RNA_pol_sigma70_r2"/>
</dbReference>
<dbReference type="Gene3D" id="1.10.1740.10">
    <property type="match status" value="1"/>
</dbReference>
<dbReference type="InterPro" id="IPR013325">
    <property type="entry name" value="RNA_pol_sigma_r2"/>
</dbReference>
<keyword evidence="3" id="KW-0731">Sigma factor</keyword>
<evidence type="ECO:0000259" key="5">
    <source>
        <dbReference type="Pfam" id="PF04542"/>
    </source>
</evidence>
<reference evidence="8" key="1">
    <citation type="submission" date="2017-04" db="EMBL/GenBank/DDBJ databases">
        <title>Function of individual gut microbiota members based on whole genome sequencing of pure cultures obtained from chicken caecum.</title>
        <authorList>
            <person name="Medvecky M."/>
            <person name="Cejkova D."/>
            <person name="Polansky O."/>
            <person name="Karasova D."/>
            <person name="Kubasova T."/>
            <person name="Cizek A."/>
            <person name="Rychlik I."/>
        </authorList>
    </citation>
    <scope>NUCLEOTIDE SEQUENCE [LARGE SCALE GENOMIC DNA]</scope>
    <source>
        <strain evidence="8">An199</strain>
    </source>
</reference>
<dbReference type="Pfam" id="PF08281">
    <property type="entry name" value="Sigma70_r4_2"/>
    <property type="match status" value="1"/>
</dbReference>
<organism evidence="7 8">
    <name type="scientific">Parabacteroides distasonis</name>
    <dbReference type="NCBI Taxonomy" id="823"/>
    <lineage>
        <taxon>Bacteria</taxon>
        <taxon>Pseudomonadati</taxon>
        <taxon>Bacteroidota</taxon>
        <taxon>Bacteroidia</taxon>
        <taxon>Bacteroidales</taxon>
        <taxon>Tannerellaceae</taxon>
        <taxon>Parabacteroides</taxon>
    </lineage>
</organism>
<sequence>MTFVLIVKEDIISRINNGDAKAFEQLYTTFYVYLCAVATKYVYNSEAAREIVNDVFMNVWNHHSALIHPVNAYLIRSVRNYCLNYLRDKRQQEVPLSDVQENLLSIQELQIDADPHPLAYLENKEFEEKIYRAVDSLPAKCRDIFVQYLYYNKTYEEIAITNHISSSTVRVQIKIGLAKLRELLGDLYPLFLLIFNFFEK</sequence>
<dbReference type="Gene3D" id="1.10.10.10">
    <property type="entry name" value="Winged helix-like DNA-binding domain superfamily/Winged helix DNA-binding domain"/>
    <property type="match status" value="1"/>
</dbReference>
<feature type="domain" description="RNA polymerase sigma factor 70 region 4 type 2" evidence="6">
    <location>
        <begin position="128"/>
        <end position="180"/>
    </location>
</feature>
<evidence type="ECO:0000256" key="1">
    <source>
        <dbReference type="ARBA" id="ARBA00010641"/>
    </source>
</evidence>
<feature type="domain" description="RNA polymerase sigma-70 region 2" evidence="5">
    <location>
        <begin position="26"/>
        <end position="90"/>
    </location>
</feature>
<dbReference type="Proteomes" id="UP000195950">
    <property type="component" value="Unassembled WGS sequence"/>
</dbReference>
<evidence type="ECO:0000259" key="6">
    <source>
        <dbReference type="Pfam" id="PF08281"/>
    </source>
</evidence>
<protein>
    <submittedName>
        <fullName evidence="7">RNA polymerase subunit sigma-70</fullName>
    </submittedName>
</protein>
<dbReference type="SUPFAM" id="SSF88946">
    <property type="entry name" value="Sigma2 domain of RNA polymerase sigma factors"/>
    <property type="match status" value="1"/>
</dbReference>
<comment type="caution">
    <text evidence="7">The sequence shown here is derived from an EMBL/GenBank/DDBJ whole genome shotgun (WGS) entry which is preliminary data.</text>
</comment>
<dbReference type="Pfam" id="PF04542">
    <property type="entry name" value="Sigma70_r2"/>
    <property type="match status" value="1"/>
</dbReference>
<dbReference type="InterPro" id="IPR013324">
    <property type="entry name" value="RNA_pol_sigma_r3/r4-like"/>
</dbReference>
<name>A0A1Y4INN4_PARDI</name>
<dbReference type="InterPro" id="IPR014284">
    <property type="entry name" value="RNA_pol_sigma-70_dom"/>
</dbReference>
<dbReference type="AlphaFoldDB" id="A0A1Y4INN4"/>
<evidence type="ECO:0000256" key="3">
    <source>
        <dbReference type="ARBA" id="ARBA00023082"/>
    </source>
</evidence>
<dbReference type="InterPro" id="IPR036388">
    <property type="entry name" value="WH-like_DNA-bd_sf"/>
</dbReference>
<dbReference type="NCBIfam" id="TIGR02985">
    <property type="entry name" value="Sig70_bacteroi1"/>
    <property type="match status" value="1"/>
</dbReference>
<dbReference type="InterPro" id="IPR013249">
    <property type="entry name" value="RNA_pol_sigma70_r4_t2"/>
</dbReference>
<dbReference type="RefSeq" id="WP_087342768.1">
    <property type="nucleotide sequence ID" value="NZ_NFJX01000003.1"/>
</dbReference>
<dbReference type="GO" id="GO:0016987">
    <property type="term" value="F:sigma factor activity"/>
    <property type="evidence" value="ECO:0007669"/>
    <property type="project" value="UniProtKB-KW"/>
</dbReference>
<comment type="similarity">
    <text evidence="1">Belongs to the sigma-70 factor family. ECF subfamily.</text>
</comment>
<dbReference type="PANTHER" id="PTHR43133">
    <property type="entry name" value="RNA POLYMERASE ECF-TYPE SIGMA FACTO"/>
    <property type="match status" value="1"/>
</dbReference>
<dbReference type="InterPro" id="IPR039425">
    <property type="entry name" value="RNA_pol_sigma-70-like"/>
</dbReference>
<evidence type="ECO:0000313" key="8">
    <source>
        <dbReference type="Proteomes" id="UP000195950"/>
    </source>
</evidence>
<keyword evidence="4" id="KW-0804">Transcription</keyword>
<dbReference type="InterPro" id="IPR014327">
    <property type="entry name" value="RNA_pol_sigma70_bacteroid"/>
</dbReference>
<dbReference type="PANTHER" id="PTHR43133:SF46">
    <property type="entry name" value="RNA POLYMERASE SIGMA-70 FACTOR ECF SUBFAMILY"/>
    <property type="match status" value="1"/>
</dbReference>
<dbReference type="GO" id="GO:0003677">
    <property type="term" value="F:DNA binding"/>
    <property type="evidence" value="ECO:0007669"/>
    <property type="project" value="InterPro"/>
</dbReference>
<gene>
    <name evidence="7" type="ORF">B5F32_04535</name>
</gene>
<keyword evidence="2" id="KW-0805">Transcription regulation</keyword>
<evidence type="ECO:0000313" key="7">
    <source>
        <dbReference type="EMBL" id="OUP21086.1"/>
    </source>
</evidence>
<evidence type="ECO:0000256" key="4">
    <source>
        <dbReference type="ARBA" id="ARBA00023163"/>
    </source>
</evidence>